<name>A0A9X1Z509_9PSED</name>
<evidence type="ECO:0000313" key="4">
    <source>
        <dbReference type="Proteomes" id="UP001155059"/>
    </source>
</evidence>
<dbReference type="AlphaFoldDB" id="A0A9X1Z509"/>
<reference evidence="3 4" key="1">
    <citation type="journal article" date="2022" name="Int. J. Syst. Evol. Microbiol.">
        <title>Pseudomonas aegrilactucae sp. nov. and Pseudomonas morbosilactucae sp. nov., pathogens causing bacterial rot of lettuce in Japan.</title>
        <authorList>
            <person name="Sawada H."/>
            <person name="Fujikawa T."/>
            <person name="Satou M."/>
        </authorList>
    </citation>
    <scope>NUCLEOTIDE SEQUENCE [LARGE SCALE GENOMIC DNA]</scope>
    <source>
        <strain evidence="3 4">MAFF 302030</strain>
    </source>
</reference>
<accession>A0A9X1Z509</accession>
<organism evidence="3 4">
    <name type="scientific">Pseudomonas morbosilactucae</name>
    <dbReference type="NCBI Taxonomy" id="2938197"/>
    <lineage>
        <taxon>Bacteria</taxon>
        <taxon>Pseudomonadati</taxon>
        <taxon>Pseudomonadota</taxon>
        <taxon>Gammaproteobacteria</taxon>
        <taxon>Pseudomonadales</taxon>
        <taxon>Pseudomonadaceae</taxon>
        <taxon>Pseudomonas</taxon>
    </lineage>
</organism>
<gene>
    <name evidence="3" type="ORF">M1B34_33485</name>
</gene>
<protein>
    <recommendedName>
        <fullName evidence="5">Chemotaxis protein</fullName>
    </recommendedName>
</protein>
<evidence type="ECO:0000256" key="2">
    <source>
        <dbReference type="SAM" id="MobiDB-lite"/>
    </source>
</evidence>
<feature type="region of interest" description="Disordered" evidence="2">
    <location>
        <begin position="1"/>
        <end position="48"/>
    </location>
</feature>
<sequence length="151" mass="16613">MKIASSDNTLAMQLRVTTSSPASVTESSANASTQTTTTKVEISKEGHEKLESEKYADIDNAPLPEDVKEVLKNIRKLQEKIAQKNQELMELMSDKTLSEDEIKRQREVLTTEIRSMQSALGTATNALNNAMSTHNMDSKGRSLAKGLIGMK</sequence>
<feature type="coiled-coil region" evidence="1">
    <location>
        <begin position="67"/>
        <end position="101"/>
    </location>
</feature>
<proteinExistence type="predicted"/>
<comment type="caution">
    <text evidence="3">The sequence shown here is derived from an EMBL/GenBank/DDBJ whole genome shotgun (WGS) entry which is preliminary data.</text>
</comment>
<dbReference type="EMBL" id="JALQCW010000144">
    <property type="protein sequence ID" value="MCK9802424.1"/>
    <property type="molecule type" value="Genomic_DNA"/>
</dbReference>
<evidence type="ECO:0000313" key="3">
    <source>
        <dbReference type="EMBL" id="MCK9802424.1"/>
    </source>
</evidence>
<keyword evidence="1" id="KW-0175">Coiled coil</keyword>
<feature type="compositionally biased region" description="Low complexity" evidence="2">
    <location>
        <begin position="25"/>
        <end position="38"/>
    </location>
</feature>
<feature type="compositionally biased region" description="Polar residues" evidence="2">
    <location>
        <begin position="1"/>
        <end position="24"/>
    </location>
</feature>
<evidence type="ECO:0000256" key="1">
    <source>
        <dbReference type="SAM" id="Coils"/>
    </source>
</evidence>
<reference evidence="3 4" key="2">
    <citation type="journal article" date="2023" name="Plant Pathol.">
        <title>Dismantling and reorganizing Pseudomonas marginalis sensu#lato.</title>
        <authorList>
            <person name="Sawada H."/>
            <person name="Fujikawa T."/>
            <person name="Satou M."/>
        </authorList>
    </citation>
    <scope>NUCLEOTIDE SEQUENCE [LARGE SCALE GENOMIC DNA]</scope>
    <source>
        <strain evidence="3 4">MAFF 302030</strain>
    </source>
</reference>
<dbReference type="Proteomes" id="UP001155059">
    <property type="component" value="Unassembled WGS sequence"/>
</dbReference>
<evidence type="ECO:0008006" key="5">
    <source>
        <dbReference type="Google" id="ProtNLM"/>
    </source>
</evidence>
<dbReference type="RefSeq" id="WP_268267415.1">
    <property type="nucleotide sequence ID" value="NZ_JALQCW010000144.1"/>
</dbReference>